<dbReference type="AlphaFoldDB" id="A0AAJ8JSY4"/>
<dbReference type="PANTHER" id="PTHR31834:SF1">
    <property type="entry name" value="INITIATION-SPECIFIC ALPHA-1,6-MANNOSYLTRANSFERASE"/>
    <property type="match status" value="1"/>
</dbReference>
<sequence length="411" mass="47975">MQYRNDSRLVDNWQYQAPLDTQLPTLKLNELEDDVKSSHGQDMWGWTEDMGWRQSPDKNLKNLGITAEQAYHLNVEAGENGMVEYFRRLYDFAVTFPSRLHSPFLSSIYAHLPPKHGHILPDYPTQQKSLQEMVSYKYIHMTDKTFDPNNYLIQAWVDMNEKEGWKLNFLDDAQATEWVTRNFKNSDIEWAWKFMHRGVLRADLLRYLLPLVQGGVYSDVDTRPIRPIEQWGHVNVEFLDISSTDGETWASSLSAEPSVIVGIEVDIHVNLEWERYWPRPFAILNATVVVQEWEQWRDKEVVRLETEKPKDWEIEAAKLKEQERSDVMNVMEWTGPGLFTDSVMAFLLVRYNVTWHRLRGLDHPLRIGDVLILPVTAFSPGVLHDFQAEGPDSPQANVFHNFRGSWKSEGL</sequence>
<dbReference type="GeneID" id="91087255"/>
<dbReference type="SUPFAM" id="SSF53448">
    <property type="entry name" value="Nucleotide-diphospho-sugar transferases"/>
    <property type="match status" value="1"/>
</dbReference>
<dbReference type="InterPro" id="IPR029044">
    <property type="entry name" value="Nucleotide-diphossugar_trans"/>
</dbReference>
<dbReference type="InterPro" id="IPR039367">
    <property type="entry name" value="Och1-like"/>
</dbReference>
<dbReference type="EMBL" id="CP143786">
    <property type="protein sequence ID" value="WVN87848.1"/>
    <property type="molecule type" value="Genomic_DNA"/>
</dbReference>
<gene>
    <name evidence="2" type="ORF">L203_103044</name>
</gene>
<proteinExistence type="inferred from homology"/>
<dbReference type="Proteomes" id="UP000094043">
    <property type="component" value="Chromosome 3"/>
</dbReference>
<reference evidence="2" key="1">
    <citation type="submission" date="2016-06" db="EMBL/GenBank/DDBJ databases">
        <authorList>
            <person name="Cuomo C."/>
            <person name="Litvintseva A."/>
            <person name="Heitman J."/>
            <person name="Chen Y."/>
            <person name="Sun S."/>
            <person name="Springer D."/>
            <person name="Dromer F."/>
            <person name="Young S."/>
            <person name="Zeng Q."/>
            <person name="Chapman S."/>
            <person name="Gujja S."/>
            <person name="Saif S."/>
            <person name="Birren B."/>
        </authorList>
    </citation>
    <scope>NUCLEOTIDE SEQUENCE</scope>
    <source>
        <strain evidence="2">CBS 7841</strain>
    </source>
</reference>
<protein>
    <recommendedName>
        <fullName evidence="4">Alpha 1,6-mannosyltransferase</fullName>
    </recommendedName>
</protein>
<dbReference type="GO" id="GO:0006487">
    <property type="term" value="P:protein N-linked glycosylation"/>
    <property type="evidence" value="ECO:0007669"/>
    <property type="project" value="TreeGrafter"/>
</dbReference>
<evidence type="ECO:0008006" key="4">
    <source>
        <dbReference type="Google" id="ProtNLM"/>
    </source>
</evidence>
<organism evidence="2 3">
    <name type="scientific">Cryptococcus depauperatus CBS 7841</name>
    <dbReference type="NCBI Taxonomy" id="1295531"/>
    <lineage>
        <taxon>Eukaryota</taxon>
        <taxon>Fungi</taxon>
        <taxon>Dikarya</taxon>
        <taxon>Basidiomycota</taxon>
        <taxon>Agaricomycotina</taxon>
        <taxon>Tremellomycetes</taxon>
        <taxon>Tremellales</taxon>
        <taxon>Cryptococcaceae</taxon>
        <taxon>Cryptococcus</taxon>
    </lineage>
</organism>
<comment type="similarity">
    <text evidence="1">Belongs to the glycosyltransferase 32 family.</text>
</comment>
<dbReference type="Gene3D" id="3.90.550.20">
    <property type="match status" value="1"/>
</dbReference>
<evidence type="ECO:0000313" key="2">
    <source>
        <dbReference type="EMBL" id="WVN87848.1"/>
    </source>
</evidence>
<dbReference type="RefSeq" id="XP_066068548.1">
    <property type="nucleotide sequence ID" value="XM_066212451.1"/>
</dbReference>
<dbReference type="InterPro" id="IPR007577">
    <property type="entry name" value="GlycoTrfase_DXD_sugar-bd_CS"/>
</dbReference>
<keyword evidence="3" id="KW-1185">Reference proteome</keyword>
<reference evidence="2" key="2">
    <citation type="journal article" date="2022" name="Elife">
        <title>Obligate sexual reproduction of a homothallic fungus closely related to the Cryptococcus pathogenic species complex.</title>
        <authorList>
            <person name="Passer A.R."/>
            <person name="Clancey S.A."/>
            <person name="Shea T."/>
            <person name="David-Palma M."/>
            <person name="Averette A.F."/>
            <person name="Boekhout T."/>
            <person name="Porcel B.M."/>
            <person name="Nowrousian M."/>
            <person name="Cuomo C.A."/>
            <person name="Sun S."/>
            <person name="Heitman J."/>
            <person name="Coelho M.A."/>
        </authorList>
    </citation>
    <scope>NUCLEOTIDE SEQUENCE</scope>
    <source>
        <strain evidence="2">CBS 7841</strain>
    </source>
</reference>
<evidence type="ECO:0000313" key="3">
    <source>
        <dbReference type="Proteomes" id="UP000094043"/>
    </source>
</evidence>
<evidence type="ECO:0000256" key="1">
    <source>
        <dbReference type="ARBA" id="ARBA00009003"/>
    </source>
</evidence>
<accession>A0AAJ8JSY4</accession>
<name>A0AAJ8JSY4_9TREE</name>
<dbReference type="GO" id="GO:0000136">
    <property type="term" value="C:mannan polymerase complex"/>
    <property type="evidence" value="ECO:0007669"/>
    <property type="project" value="TreeGrafter"/>
</dbReference>
<dbReference type="GO" id="GO:0000009">
    <property type="term" value="F:alpha-1,6-mannosyltransferase activity"/>
    <property type="evidence" value="ECO:0007669"/>
    <property type="project" value="InterPro"/>
</dbReference>
<dbReference type="Pfam" id="PF04488">
    <property type="entry name" value="Gly_transf_sug"/>
    <property type="match status" value="1"/>
</dbReference>
<dbReference type="PANTHER" id="PTHR31834">
    <property type="entry name" value="INITIATION-SPECIFIC ALPHA-1,6-MANNOSYLTRANSFERASE"/>
    <property type="match status" value="1"/>
</dbReference>
<reference evidence="2" key="3">
    <citation type="submission" date="2024-01" db="EMBL/GenBank/DDBJ databases">
        <authorList>
            <person name="Coelho M.A."/>
            <person name="David-Palma M."/>
            <person name="Shea T."/>
            <person name="Sun S."/>
            <person name="Cuomo C.A."/>
            <person name="Heitman J."/>
        </authorList>
    </citation>
    <scope>NUCLEOTIDE SEQUENCE</scope>
    <source>
        <strain evidence="2">CBS 7841</strain>
    </source>
</reference>
<dbReference type="KEGG" id="cdep:91087255"/>